<dbReference type="Pfam" id="PF05552">
    <property type="entry name" value="MS_channel_1st_1"/>
    <property type="match status" value="1"/>
</dbReference>
<dbReference type="RefSeq" id="WP_133285647.1">
    <property type="nucleotide sequence ID" value="NZ_SMSI01000004.1"/>
</dbReference>
<comment type="caution">
    <text evidence="7">Lacks conserved residue(s) required for the propagation of feature annotation.</text>
</comment>
<dbReference type="InterPro" id="IPR006685">
    <property type="entry name" value="MscS_channel_2nd"/>
</dbReference>
<dbReference type="InterPro" id="IPR011066">
    <property type="entry name" value="MscS_channel_C_sf"/>
</dbReference>
<organism evidence="11 12">
    <name type="scientific">Pseudohoeflea suaedae</name>
    <dbReference type="NCBI Taxonomy" id="877384"/>
    <lineage>
        <taxon>Bacteria</taxon>
        <taxon>Pseudomonadati</taxon>
        <taxon>Pseudomonadota</taxon>
        <taxon>Alphaproteobacteria</taxon>
        <taxon>Hyphomicrobiales</taxon>
        <taxon>Rhizobiaceae</taxon>
        <taxon>Pseudohoeflea</taxon>
    </lineage>
</organism>
<dbReference type="GO" id="GO:0008381">
    <property type="term" value="F:mechanosensitive monoatomic ion channel activity"/>
    <property type="evidence" value="ECO:0007669"/>
    <property type="project" value="InterPro"/>
</dbReference>
<dbReference type="InterPro" id="IPR008910">
    <property type="entry name" value="MSC_TM_helix"/>
</dbReference>
<keyword evidence="7" id="KW-0407">Ion channel</keyword>
<evidence type="ECO:0000256" key="1">
    <source>
        <dbReference type="ARBA" id="ARBA00004651"/>
    </source>
</evidence>
<dbReference type="SUPFAM" id="SSF82861">
    <property type="entry name" value="Mechanosensitive channel protein MscS (YggB), transmembrane region"/>
    <property type="match status" value="1"/>
</dbReference>
<dbReference type="Pfam" id="PF00924">
    <property type="entry name" value="MS_channel_2nd"/>
    <property type="match status" value="1"/>
</dbReference>
<dbReference type="InterPro" id="IPR049142">
    <property type="entry name" value="MS_channel_1st"/>
</dbReference>
<evidence type="ECO:0000256" key="6">
    <source>
        <dbReference type="ARBA" id="ARBA00023136"/>
    </source>
</evidence>
<reference evidence="11 12" key="1">
    <citation type="journal article" date="2013" name="Int. J. Syst. Evol. Microbiol.">
        <title>Hoeflea suaedae sp. nov., an endophytic bacterium isolated from the root of the halophyte Suaeda maritima.</title>
        <authorList>
            <person name="Chung E.J."/>
            <person name="Park J.A."/>
            <person name="Pramanik P."/>
            <person name="Bibi F."/>
            <person name="Jeon C.O."/>
            <person name="Chung Y.R."/>
        </authorList>
    </citation>
    <scope>NUCLEOTIDE SEQUENCE [LARGE SCALE GENOMIC DNA]</scope>
    <source>
        <strain evidence="11 12">YC6898</strain>
    </source>
</reference>
<keyword evidence="7" id="KW-0997">Cell inner membrane</keyword>
<comment type="subunit">
    <text evidence="7">Homoheptamer.</text>
</comment>
<proteinExistence type="inferred from homology"/>
<dbReference type="SUPFAM" id="SSF50182">
    <property type="entry name" value="Sm-like ribonucleoproteins"/>
    <property type="match status" value="1"/>
</dbReference>
<feature type="transmembrane region" description="Helical" evidence="7">
    <location>
        <begin position="66"/>
        <end position="91"/>
    </location>
</feature>
<dbReference type="Gene3D" id="3.30.70.100">
    <property type="match status" value="1"/>
</dbReference>
<protein>
    <recommendedName>
        <fullName evidence="7">Small-conductance mechanosensitive channel</fullName>
    </recommendedName>
</protein>
<comment type="function">
    <text evidence="7">Mechanosensitive channel that participates in the regulation of osmotic pressure changes within the cell, opening in response to stretch forces in the membrane lipid bilayer, without the need for other proteins. Contributes to normal resistance to hypoosmotic shock. Forms an ion channel of 1.0 nanosiemens conductance with a slight preference for anions.</text>
</comment>
<dbReference type="PANTHER" id="PTHR30221:SF1">
    <property type="entry name" value="SMALL-CONDUCTANCE MECHANOSENSITIVE CHANNEL"/>
    <property type="match status" value="1"/>
</dbReference>
<keyword evidence="6 7" id="KW-0472">Membrane</keyword>
<feature type="domain" description="Mechanosensitive ion channel MscS C-terminal" evidence="9">
    <location>
        <begin position="188"/>
        <end position="269"/>
    </location>
</feature>
<dbReference type="InterPro" id="IPR023408">
    <property type="entry name" value="MscS_beta-dom_sf"/>
</dbReference>
<keyword evidence="5 7" id="KW-1133">Transmembrane helix</keyword>
<dbReference type="Gene3D" id="2.30.30.60">
    <property type="match status" value="1"/>
</dbReference>
<feature type="domain" description="Mechanosensitive ion channel transmembrane helices 2/3" evidence="10">
    <location>
        <begin position="73"/>
        <end position="113"/>
    </location>
</feature>
<dbReference type="InterPro" id="IPR049278">
    <property type="entry name" value="MS_channel_C"/>
</dbReference>
<keyword evidence="7" id="KW-0406">Ion transport</keyword>
<feature type="transmembrane region" description="Helical" evidence="7">
    <location>
        <begin position="97"/>
        <end position="128"/>
    </location>
</feature>
<keyword evidence="7" id="KW-0813">Transport</keyword>
<evidence type="ECO:0000259" key="8">
    <source>
        <dbReference type="Pfam" id="PF00924"/>
    </source>
</evidence>
<dbReference type="AlphaFoldDB" id="A0A4R5PIG3"/>
<dbReference type="PANTHER" id="PTHR30221">
    <property type="entry name" value="SMALL-CONDUCTANCE MECHANOSENSITIVE CHANNEL"/>
    <property type="match status" value="1"/>
</dbReference>
<dbReference type="GO" id="GO:0005886">
    <property type="term" value="C:plasma membrane"/>
    <property type="evidence" value="ECO:0007669"/>
    <property type="project" value="UniProtKB-SubCell"/>
</dbReference>
<comment type="subcellular location">
    <subcellularLocation>
        <location evidence="7">Cell inner membrane</location>
        <topology evidence="7">Multi-pass membrane protein</topology>
    </subcellularLocation>
    <subcellularLocation>
        <location evidence="1">Cell membrane</location>
        <topology evidence="1">Multi-pass membrane protein</topology>
    </subcellularLocation>
</comment>
<dbReference type="Pfam" id="PF21088">
    <property type="entry name" value="MS_channel_1st"/>
    <property type="match status" value="1"/>
</dbReference>
<comment type="similarity">
    <text evidence="2 7">Belongs to the MscS (TC 1.A.23) family.</text>
</comment>
<dbReference type="OrthoDB" id="9814206at2"/>
<comment type="caution">
    <text evidence="11">The sequence shown here is derived from an EMBL/GenBank/DDBJ whole genome shotgun (WGS) entry which is preliminary data.</text>
</comment>
<dbReference type="Pfam" id="PF21082">
    <property type="entry name" value="MS_channel_3rd"/>
    <property type="match status" value="1"/>
</dbReference>
<dbReference type="Proteomes" id="UP000295131">
    <property type="component" value="Unassembled WGS sequence"/>
</dbReference>
<evidence type="ECO:0000313" key="12">
    <source>
        <dbReference type="Proteomes" id="UP000295131"/>
    </source>
</evidence>
<dbReference type="Gene3D" id="1.10.287.1260">
    <property type="match status" value="1"/>
</dbReference>
<feature type="domain" description="Mechanosensitive ion channel MscS" evidence="8">
    <location>
        <begin position="115"/>
        <end position="180"/>
    </location>
</feature>
<keyword evidence="4 7" id="KW-0812">Transmembrane</keyword>
<evidence type="ECO:0000256" key="5">
    <source>
        <dbReference type="ARBA" id="ARBA00022989"/>
    </source>
</evidence>
<evidence type="ECO:0000313" key="11">
    <source>
        <dbReference type="EMBL" id="TDH34301.1"/>
    </source>
</evidence>
<evidence type="ECO:0000259" key="9">
    <source>
        <dbReference type="Pfam" id="PF21082"/>
    </source>
</evidence>
<name>A0A4R5PIG3_9HYPH</name>
<dbReference type="InterPro" id="IPR011014">
    <property type="entry name" value="MscS_channel_TM-2"/>
</dbReference>
<sequence>MDLGSLDPAQLGAATSNIFALMAGLITAYAFSVVGAIIILVIGFWIAKKAKTGVFHLVNRKGETTLAHFLAGVARYAVLTIVMVMVLQQFGVQTASIIAALGAAGLAIGLALQGTLQNIAAGVMLLFLRPFKIGDFIDTGSATGTVQEIGLFATELKTLDGLYLLAPNSSVWGSEITNFSYHPQRRFDLTVGIGYDDDIDLAMNTLEEIVRGDSRVLDDPAPFLFVSNLGDSAVEVVARVWIPTSDWWPASRELTKKAKQTFDEKGLSIPFPQRDLHIYKTDVPVD</sequence>
<dbReference type="InterPro" id="IPR010920">
    <property type="entry name" value="LSM_dom_sf"/>
</dbReference>
<feature type="transmembrane region" description="Helical" evidence="7">
    <location>
        <begin position="20"/>
        <end position="46"/>
    </location>
</feature>
<evidence type="ECO:0000256" key="7">
    <source>
        <dbReference type="RuleBase" id="RU369025"/>
    </source>
</evidence>
<keyword evidence="12" id="KW-1185">Reference proteome</keyword>
<evidence type="ECO:0000259" key="10">
    <source>
        <dbReference type="Pfam" id="PF21088"/>
    </source>
</evidence>
<evidence type="ECO:0000256" key="4">
    <source>
        <dbReference type="ARBA" id="ARBA00022692"/>
    </source>
</evidence>
<gene>
    <name evidence="11" type="ORF">E2A64_16655</name>
</gene>
<dbReference type="InterPro" id="IPR045275">
    <property type="entry name" value="MscS_archaea/bacteria_type"/>
</dbReference>
<evidence type="ECO:0000256" key="3">
    <source>
        <dbReference type="ARBA" id="ARBA00022475"/>
    </source>
</evidence>
<dbReference type="EMBL" id="SMSI01000004">
    <property type="protein sequence ID" value="TDH34301.1"/>
    <property type="molecule type" value="Genomic_DNA"/>
</dbReference>
<keyword evidence="3" id="KW-1003">Cell membrane</keyword>
<accession>A0A4R5PIG3</accession>
<dbReference type="SUPFAM" id="SSF82689">
    <property type="entry name" value="Mechanosensitive channel protein MscS (YggB), C-terminal domain"/>
    <property type="match status" value="1"/>
</dbReference>
<evidence type="ECO:0000256" key="2">
    <source>
        <dbReference type="ARBA" id="ARBA00008017"/>
    </source>
</evidence>